<dbReference type="AlphaFoldDB" id="A0AAJ1IGV6"/>
<evidence type="ECO:0000256" key="7">
    <source>
        <dbReference type="ARBA" id="ARBA00048263"/>
    </source>
</evidence>
<feature type="domain" description="Pyruvate carboxyltransferase" evidence="10">
    <location>
        <begin position="3"/>
        <end position="268"/>
    </location>
</feature>
<dbReference type="NCBIfam" id="TIGR00977">
    <property type="entry name" value="citramal_synth"/>
    <property type="match status" value="1"/>
</dbReference>
<dbReference type="EMBL" id="JAQQAL010000022">
    <property type="protein sequence ID" value="MDC7227025.1"/>
    <property type="molecule type" value="Genomic_DNA"/>
</dbReference>
<sequence length="519" mass="56993">MKVDLYDTTLRDGMQGIEVNFTLEDKIQIAKALDDIGIDYIEGGFPYSNEKEAAFFEAIKKENLEHAKVVAFGSTMAPGGNAETDPALNAMIKTEMPAITIVGKSWKAHVEKVINTSEKENLRMIIESVAFCKKHTDEVFLDLEHFFDGYKDAPEFVLEIMKAGTEAGADGLILCDTNGGTLPGEVMKIIGELPQAELAPLGVHFHDDCGTAVANSVCSLDRGAVHIQGTINGWGERCGNANLCSIAPNIAFKTDFDVAISPKLTELTSLSRFVAEKANIIPNKRAPYVGEAAFSHKAGQHADVISKAPELMEHLSGEAIGNTRRILVSELAGKSTIVKKLDKYGSYDKKSPEVKAIIEELKQKENAGYEYEAAEASFDLLVRKQLGKYKRIAELNNYHLESFKTGGFASKTTGRIFLEADGKRIMGAGNDIGPVGTLDMALRDALLPFHPFINRITLVDYKVRVLNPEQASAAKVRVFITSSDHEHTWDTVGVSENIVEASWEALIDSFEYYYNKIDD</sequence>
<dbReference type="CDD" id="cd07941">
    <property type="entry name" value="DRE_TIM_LeuA3"/>
    <property type="match status" value="1"/>
</dbReference>
<organism evidence="11 12">
    <name type="scientific">Candidatus Thalassospirochaeta sargassi</name>
    <dbReference type="NCBI Taxonomy" id="3119039"/>
    <lineage>
        <taxon>Bacteria</taxon>
        <taxon>Pseudomonadati</taxon>
        <taxon>Spirochaetota</taxon>
        <taxon>Spirochaetia</taxon>
        <taxon>Spirochaetales</taxon>
        <taxon>Spirochaetaceae</taxon>
        <taxon>Candidatus Thalassospirochaeta</taxon>
    </lineage>
</organism>
<dbReference type="Proteomes" id="UP001221217">
    <property type="component" value="Unassembled WGS sequence"/>
</dbReference>
<dbReference type="PROSITE" id="PS00816">
    <property type="entry name" value="AIPM_HOMOCIT_SYNTH_2"/>
    <property type="match status" value="1"/>
</dbReference>
<dbReference type="GO" id="GO:0003852">
    <property type="term" value="F:2-isopropylmalate synthase activity"/>
    <property type="evidence" value="ECO:0007669"/>
    <property type="project" value="InterPro"/>
</dbReference>
<dbReference type="SUPFAM" id="SSF51569">
    <property type="entry name" value="Aldolase"/>
    <property type="match status" value="1"/>
</dbReference>
<keyword evidence="4" id="KW-0412">Isoleucine biosynthesis</keyword>
<keyword evidence="3" id="KW-0028">Amino-acid biosynthesis</keyword>
<evidence type="ECO:0000256" key="1">
    <source>
        <dbReference type="ARBA" id="ARBA00004743"/>
    </source>
</evidence>
<keyword evidence="5 9" id="KW-0808">Transferase</keyword>
<evidence type="ECO:0000256" key="3">
    <source>
        <dbReference type="ARBA" id="ARBA00022605"/>
    </source>
</evidence>
<name>A0AAJ1IGV6_9SPIO</name>
<comment type="similarity">
    <text evidence="2 9">Belongs to the alpha-IPM synthase/homocitrate synthase family.</text>
</comment>
<dbReference type="SMART" id="SM00917">
    <property type="entry name" value="LeuA_dimer"/>
    <property type="match status" value="1"/>
</dbReference>
<proteinExistence type="inferred from homology"/>
<comment type="caution">
    <text evidence="11">The sequence shown here is derived from an EMBL/GenBank/DDBJ whole genome shotgun (WGS) entry which is preliminary data.</text>
</comment>
<dbReference type="PANTHER" id="PTHR43538:SF1">
    <property type="entry name" value="(R)-CITRAMALATE SYNTHASE"/>
    <property type="match status" value="1"/>
</dbReference>
<dbReference type="GO" id="GO:0009098">
    <property type="term" value="P:L-leucine biosynthetic process"/>
    <property type="evidence" value="ECO:0007669"/>
    <property type="project" value="InterPro"/>
</dbReference>
<evidence type="ECO:0000313" key="12">
    <source>
        <dbReference type="Proteomes" id="UP001221217"/>
    </source>
</evidence>
<dbReference type="InterPro" id="IPR036230">
    <property type="entry name" value="LeuA_allosteric_dom_sf"/>
</dbReference>
<dbReference type="PANTHER" id="PTHR43538">
    <property type="entry name" value="ALPHA-IPM SYNTHASE/HOMOCITRATE SYNTHASE"/>
    <property type="match status" value="1"/>
</dbReference>
<evidence type="ECO:0000256" key="4">
    <source>
        <dbReference type="ARBA" id="ARBA00022624"/>
    </source>
</evidence>
<dbReference type="EC" id="2.3.3.21" evidence="8"/>
<evidence type="ECO:0000256" key="9">
    <source>
        <dbReference type="RuleBase" id="RU003523"/>
    </source>
</evidence>
<dbReference type="InterPro" id="IPR002034">
    <property type="entry name" value="AIPM/Hcit_synth_CS"/>
</dbReference>
<dbReference type="SUPFAM" id="SSF110921">
    <property type="entry name" value="2-isopropylmalate synthase LeuA, allosteric (dimerisation) domain"/>
    <property type="match status" value="1"/>
</dbReference>
<dbReference type="Pfam" id="PF00682">
    <property type="entry name" value="HMGL-like"/>
    <property type="match status" value="1"/>
</dbReference>
<gene>
    <name evidence="11" type="primary">cimA</name>
    <name evidence="11" type="ORF">PQJ61_09705</name>
</gene>
<accession>A0AAJ1IGV6</accession>
<keyword evidence="6" id="KW-0100">Branched-chain amino acid biosynthesis</keyword>
<evidence type="ECO:0000256" key="6">
    <source>
        <dbReference type="ARBA" id="ARBA00023304"/>
    </source>
</evidence>
<dbReference type="Pfam" id="PF08502">
    <property type="entry name" value="LeuA_dimer"/>
    <property type="match status" value="1"/>
</dbReference>
<dbReference type="PROSITE" id="PS00815">
    <property type="entry name" value="AIPM_HOMOCIT_SYNTH_1"/>
    <property type="match status" value="1"/>
</dbReference>
<dbReference type="Pfam" id="PF22617">
    <property type="entry name" value="HCS_D2"/>
    <property type="match status" value="1"/>
</dbReference>
<evidence type="ECO:0000313" key="11">
    <source>
        <dbReference type="EMBL" id="MDC7227025.1"/>
    </source>
</evidence>
<comment type="pathway">
    <text evidence="1">Amino-acid biosynthesis; L-isoleucine biosynthesis; 2-oxobutanoate from pyruvate: step 1/3.</text>
</comment>
<dbReference type="PROSITE" id="PS50991">
    <property type="entry name" value="PYR_CT"/>
    <property type="match status" value="1"/>
</dbReference>
<evidence type="ECO:0000256" key="5">
    <source>
        <dbReference type="ARBA" id="ARBA00022679"/>
    </source>
</evidence>
<dbReference type="InterPro" id="IPR013785">
    <property type="entry name" value="Aldolase_TIM"/>
</dbReference>
<dbReference type="Gene3D" id="3.30.160.270">
    <property type="match status" value="1"/>
</dbReference>
<dbReference type="Gene3D" id="3.20.20.70">
    <property type="entry name" value="Aldolase class I"/>
    <property type="match status" value="1"/>
</dbReference>
<dbReference type="InterPro" id="IPR000891">
    <property type="entry name" value="PYR_CT"/>
</dbReference>
<dbReference type="InterPro" id="IPR005675">
    <property type="entry name" value="Citramal_synthase"/>
</dbReference>
<dbReference type="GO" id="GO:0043714">
    <property type="term" value="F:(R)-citramalate synthase activity"/>
    <property type="evidence" value="ECO:0007669"/>
    <property type="project" value="UniProtKB-UniRule"/>
</dbReference>
<reference evidence="11 12" key="1">
    <citation type="submission" date="2022-12" db="EMBL/GenBank/DDBJ databases">
        <title>Metagenome assembled genome from gulf of manar.</title>
        <authorList>
            <person name="Kohli P."/>
            <person name="Pk S."/>
            <person name="Venkata Ramana C."/>
            <person name="Sasikala C."/>
        </authorList>
    </citation>
    <scope>NUCLEOTIDE SEQUENCE [LARGE SCALE GENOMIC DNA]</scope>
    <source>
        <strain evidence="11">JB008</strain>
    </source>
</reference>
<dbReference type="InterPro" id="IPR054691">
    <property type="entry name" value="LeuA/HCS_post-cat"/>
</dbReference>
<dbReference type="GO" id="GO:0009097">
    <property type="term" value="P:isoleucine biosynthetic process"/>
    <property type="evidence" value="ECO:0007669"/>
    <property type="project" value="UniProtKB-UniRule"/>
</dbReference>
<protein>
    <recommendedName>
        <fullName evidence="8">Citramalate synthase</fullName>
        <ecNumber evidence="8">2.3.3.21</ecNumber>
    </recommendedName>
</protein>
<dbReference type="InterPro" id="IPR013709">
    <property type="entry name" value="2-isopropylmalate_synth_dimer"/>
</dbReference>
<evidence type="ECO:0000256" key="2">
    <source>
        <dbReference type="ARBA" id="ARBA00006154"/>
    </source>
</evidence>
<evidence type="ECO:0000259" key="10">
    <source>
        <dbReference type="PROSITE" id="PS50991"/>
    </source>
</evidence>
<evidence type="ECO:0000256" key="8">
    <source>
        <dbReference type="NCBIfam" id="TIGR00977"/>
    </source>
</evidence>
<dbReference type="Gene3D" id="1.10.238.260">
    <property type="match status" value="1"/>
</dbReference>
<comment type="catalytic activity">
    <reaction evidence="7">
        <text>pyruvate + acetyl-CoA + H2O = (3R)-citramalate + CoA + H(+)</text>
        <dbReference type="Rhea" id="RHEA:19045"/>
        <dbReference type="ChEBI" id="CHEBI:15361"/>
        <dbReference type="ChEBI" id="CHEBI:15377"/>
        <dbReference type="ChEBI" id="CHEBI:15378"/>
        <dbReference type="ChEBI" id="CHEBI:30934"/>
        <dbReference type="ChEBI" id="CHEBI:57287"/>
        <dbReference type="ChEBI" id="CHEBI:57288"/>
        <dbReference type="EC" id="2.3.3.21"/>
    </reaction>
</comment>